<dbReference type="RefSeq" id="WP_159158830.1">
    <property type="nucleotide sequence ID" value="NZ_LR732798.1"/>
</dbReference>
<dbReference type="GO" id="GO:0003677">
    <property type="term" value="F:DNA binding"/>
    <property type="evidence" value="ECO:0007669"/>
    <property type="project" value="InterPro"/>
</dbReference>
<dbReference type="InterPro" id="IPR011010">
    <property type="entry name" value="DNA_brk_join_enz"/>
</dbReference>
<protein>
    <submittedName>
        <fullName evidence="4">Integrase</fullName>
    </submittedName>
</protein>
<dbReference type="Gene3D" id="1.10.443.10">
    <property type="entry name" value="Intergrase catalytic core"/>
    <property type="match status" value="1"/>
</dbReference>
<dbReference type="AlphaFoldDB" id="A0A653KY14"/>
<dbReference type="PANTHER" id="PTHR30349">
    <property type="entry name" value="PHAGE INTEGRASE-RELATED"/>
    <property type="match status" value="1"/>
</dbReference>
<dbReference type="GO" id="GO:0006310">
    <property type="term" value="P:DNA recombination"/>
    <property type="evidence" value="ECO:0007669"/>
    <property type="project" value="UniProtKB-KW"/>
</dbReference>
<dbReference type="InterPro" id="IPR013762">
    <property type="entry name" value="Integrase-like_cat_sf"/>
</dbReference>
<evidence type="ECO:0000313" key="4">
    <source>
        <dbReference type="EMBL" id="VXA83626.1"/>
    </source>
</evidence>
<dbReference type="CDD" id="cd00796">
    <property type="entry name" value="INT_Rci_Hp1_C"/>
    <property type="match status" value="1"/>
</dbReference>
<dbReference type="PANTHER" id="PTHR30349:SF93">
    <property type="entry name" value="FELS-2 PROPHAGE PROTEIN"/>
    <property type="match status" value="1"/>
</dbReference>
<dbReference type="Pfam" id="PF00589">
    <property type="entry name" value="Phage_integrase"/>
    <property type="match status" value="1"/>
</dbReference>
<feature type="domain" description="Tyr recombinase" evidence="3">
    <location>
        <begin position="159"/>
        <end position="317"/>
    </location>
</feature>
<organism evidence="4 5">
    <name type="scientific">Aeromonas veronii</name>
    <dbReference type="NCBI Taxonomy" id="654"/>
    <lineage>
        <taxon>Bacteria</taxon>
        <taxon>Pseudomonadati</taxon>
        <taxon>Pseudomonadota</taxon>
        <taxon>Gammaproteobacteria</taxon>
        <taxon>Aeromonadales</taxon>
        <taxon>Aeromonadaceae</taxon>
        <taxon>Aeromonas</taxon>
    </lineage>
</organism>
<dbReference type="Proteomes" id="UP000439123">
    <property type="component" value="Unassembled WGS sequence"/>
</dbReference>
<reference evidence="4 5" key="1">
    <citation type="submission" date="2019-10" db="EMBL/GenBank/DDBJ databases">
        <authorList>
            <person name="Karimi E."/>
        </authorList>
    </citation>
    <scope>NUCLEOTIDE SEQUENCE [LARGE SCALE GENOMIC DNA]</scope>
    <source>
        <strain evidence="4">Aeromonas sp. 8C</strain>
    </source>
</reference>
<accession>A0A653KY14</accession>
<dbReference type="InterPro" id="IPR002104">
    <property type="entry name" value="Integrase_catalytic"/>
</dbReference>
<sequence length="328" mass="37353">MSIKSTPDGYLVDIRPQGRDGKRIRKRFKTKSEAQQFERWVITTEHNKEWVERPADNRTLSELIELWWRYHGQTLKSGVNAITRLRKLDAALGYPQARQINRLLFADYRAQRLQAGCQPSTLNWEQDRLSGIFSVLIALGHYHNEHPLKGLKKVKQVDRAMGYLTHEEIGRLLAALTGDNLKVVKLCLATGARWSEATGLRRDDVIASRVTYINTKNGKNRTVPISATLAKEITQGIHRGLLFKDVDYMLVRDVIKQVAPDLPAGQAVHVLRHTFASHFMMAGGNILALQKILGHQNIHQTMTYAHFALDYLNDAVRFNPLENHLKPA</sequence>
<dbReference type="InterPro" id="IPR057084">
    <property type="entry name" value="Int_N"/>
</dbReference>
<evidence type="ECO:0000259" key="3">
    <source>
        <dbReference type="PROSITE" id="PS51898"/>
    </source>
</evidence>
<dbReference type="InterPro" id="IPR050090">
    <property type="entry name" value="Tyrosine_recombinase_XerCD"/>
</dbReference>
<proteinExistence type="predicted"/>
<dbReference type="EMBL" id="CABWLC010000007">
    <property type="protein sequence ID" value="VXA83626.1"/>
    <property type="molecule type" value="Genomic_DNA"/>
</dbReference>
<name>A0A653KY14_AERVE</name>
<dbReference type="GO" id="GO:0015074">
    <property type="term" value="P:DNA integration"/>
    <property type="evidence" value="ECO:0007669"/>
    <property type="project" value="UniProtKB-KW"/>
</dbReference>
<gene>
    <name evidence="4" type="ORF">AERO8C_150282</name>
</gene>
<evidence type="ECO:0000256" key="1">
    <source>
        <dbReference type="ARBA" id="ARBA00022908"/>
    </source>
</evidence>
<dbReference type="PROSITE" id="PS51898">
    <property type="entry name" value="TYR_RECOMBINASE"/>
    <property type="match status" value="1"/>
</dbReference>
<keyword evidence="2" id="KW-0233">DNA recombination</keyword>
<evidence type="ECO:0000256" key="2">
    <source>
        <dbReference type="ARBA" id="ARBA00023172"/>
    </source>
</evidence>
<dbReference type="Pfam" id="PF24624">
    <property type="entry name" value="Int_N"/>
    <property type="match status" value="1"/>
</dbReference>
<keyword evidence="1" id="KW-0229">DNA integration</keyword>
<evidence type="ECO:0000313" key="5">
    <source>
        <dbReference type="Proteomes" id="UP000439123"/>
    </source>
</evidence>
<dbReference type="SUPFAM" id="SSF56349">
    <property type="entry name" value="DNA breaking-rejoining enzymes"/>
    <property type="match status" value="1"/>
</dbReference>